<evidence type="ECO:0000313" key="2">
    <source>
        <dbReference type="EMBL" id="SDF77071.1"/>
    </source>
</evidence>
<sequence length="198" mass="22179">MKRHVLFGSSSLMSHSRLFSSNPNKASGDAADPVSSRRGVNGPDASLRISSRALLLRAARKMQPHRAFHMSAIGVLRCRSRVDRLCRYSSGYETKRLHRTLYCTNVSYRYRNVRRTIPTFAILSYSVLRRLTLIERSARADDPIGQIACSVRKSTVRELCRIRYRGPSSLCAWRNAGKGVGNCTSANHSAGYGETTRI</sequence>
<protein>
    <submittedName>
        <fullName evidence="2">Uncharacterized protein</fullName>
    </submittedName>
</protein>
<gene>
    <name evidence="2" type="ORF">SAMN05216337_107234</name>
</gene>
<name>A0A1G7NSY4_9BRAD</name>
<proteinExistence type="predicted"/>
<organism evidence="2 3">
    <name type="scientific">Bradyrhizobium brasilense</name>
    <dbReference type="NCBI Taxonomy" id="1419277"/>
    <lineage>
        <taxon>Bacteria</taxon>
        <taxon>Pseudomonadati</taxon>
        <taxon>Pseudomonadota</taxon>
        <taxon>Alphaproteobacteria</taxon>
        <taxon>Hyphomicrobiales</taxon>
        <taxon>Nitrobacteraceae</taxon>
        <taxon>Bradyrhizobium</taxon>
    </lineage>
</organism>
<evidence type="ECO:0000256" key="1">
    <source>
        <dbReference type="SAM" id="MobiDB-lite"/>
    </source>
</evidence>
<feature type="region of interest" description="Disordered" evidence="1">
    <location>
        <begin position="18"/>
        <end position="44"/>
    </location>
</feature>
<dbReference type="Proteomes" id="UP000199245">
    <property type="component" value="Unassembled WGS sequence"/>
</dbReference>
<dbReference type="EMBL" id="FMZW01000072">
    <property type="protein sequence ID" value="SDF77071.1"/>
    <property type="molecule type" value="Genomic_DNA"/>
</dbReference>
<accession>A0A1G7NSY4</accession>
<evidence type="ECO:0000313" key="3">
    <source>
        <dbReference type="Proteomes" id="UP000199245"/>
    </source>
</evidence>
<reference evidence="2 3" key="1">
    <citation type="submission" date="2016-10" db="EMBL/GenBank/DDBJ databases">
        <authorList>
            <person name="de Groot N.N."/>
        </authorList>
    </citation>
    <scope>NUCLEOTIDE SEQUENCE [LARGE SCALE GENOMIC DNA]</scope>
    <source>
        <strain evidence="2 3">R5</strain>
    </source>
</reference>
<dbReference type="AlphaFoldDB" id="A0A1G7NSY4"/>